<dbReference type="GO" id="GO:0000976">
    <property type="term" value="F:transcription cis-regulatory region binding"/>
    <property type="evidence" value="ECO:0007669"/>
    <property type="project" value="TreeGrafter"/>
</dbReference>
<keyword evidence="2 4" id="KW-0238">DNA-binding</keyword>
<keyword evidence="3" id="KW-0804">Transcription</keyword>
<feature type="domain" description="HTH tetR-type" evidence="5">
    <location>
        <begin position="13"/>
        <end position="73"/>
    </location>
</feature>
<gene>
    <name evidence="6" type="ORF">OG327_30025</name>
</gene>
<dbReference type="InterPro" id="IPR001647">
    <property type="entry name" value="HTH_TetR"/>
</dbReference>
<evidence type="ECO:0000256" key="1">
    <source>
        <dbReference type="ARBA" id="ARBA00023015"/>
    </source>
</evidence>
<dbReference type="PANTHER" id="PTHR30055">
    <property type="entry name" value="HTH-TYPE TRANSCRIPTIONAL REGULATOR RUTR"/>
    <property type="match status" value="1"/>
</dbReference>
<dbReference type="Pfam" id="PF00440">
    <property type="entry name" value="TetR_N"/>
    <property type="match status" value="1"/>
</dbReference>
<dbReference type="InterPro" id="IPR009057">
    <property type="entry name" value="Homeodomain-like_sf"/>
</dbReference>
<dbReference type="InterPro" id="IPR036271">
    <property type="entry name" value="Tet_transcr_reg_TetR-rel_C_sf"/>
</dbReference>
<dbReference type="SUPFAM" id="SSF48498">
    <property type="entry name" value="Tetracyclin repressor-like, C-terminal domain"/>
    <property type="match status" value="1"/>
</dbReference>
<dbReference type="PROSITE" id="PS50977">
    <property type="entry name" value="HTH_TETR_2"/>
    <property type="match status" value="1"/>
</dbReference>
<dbReference type="EMBL" id="CP108264">
    <property type="protein sequence ID" value="WTU77231.1"/>
    <property type="molecule type" value="Genomic_DNA"/>
</dbReference>
<dbReference type="PANTHER" id="PTHR30055:SF234">
    <property type="entry name" value="HTH-TYPE TRANSCRIPTIONAL REGULATOR BETI"/>
    <property type="match status" value="1"/>
</dbReference>
<accession>A0AAU2JX66</accession>
<keyword evidence="1" id="KW-0805">Transcription regulation</keyword>
<evidence type="ECO:0000256" key="4">
    <source>
        <dbReference type="PROSITE-ProRule" id="PRU00335"/>
    </source>
</evidence>
<name>A0AAU2JX66_9ACTN</name>
<reference evidence="6" key="1">
    <citation type="submission" date="2022-10" db="EMBL/GenBank/DDBJ databases">
        <title>The complete genomes of actinobacterial strains from the NBC collection.</title>
        <authorList>
            <person name="Joergensen T.S."/>
            <person name="Alvarez Arevalo M."/>
            <person name="Sterndorff E.B."/>
            <person name="Faurdal D."/>
            <person name="Vuksanovic O."/>
            <person name="Mourched A.-S."/>
            <person name="Charusanti P."/>
            <person name="Shaw S."/>
            <person name="Blin K."/>
            <person name="Weber T."/>
        </authorList>
    </citation>
    <scope>NUCLEOTIDE SEQUENCE</scope>
    <source>
        <strain evidence="6">NBC_00049</strain>
    </source>
</reference>
<evidence type="ECO:0000256" key="3">
    <source>
        <dbReference type="ARBA" id="ARBA00023163"/>
    </source>
</evidence>
<evidence type="ECO:0000313" key="6">
    <source>
        <dbReference type="EMBL" id="WTU77231.1"/>
    </source>
</evidence>
<proteinExistence type="predicted"/>
<dbReference type="SUPFAM" id="SSF46689">
    <property type="entry name" value="Homeodomain-like"/>
    <property type="match status" value="1"/>
</dbReference>
<dbReference type="AlphaFoldDB" id="A0AAU2JX66"/>
<organism evidence="6">
    <name type="scientific">Streptomyces sp. NBC_00049</name>
    <dbReference type="NCBI Taxonomy" id="2903617"/>
    <lineage>
        <taxon>Bacteria</taxon>
        <taxon>Bacillati</taxon>
        <taxon>Actinomycetota</taxon>
        <taxon>Actinomycetes</taxon>
        <taxon>Kitasatosporales</taxon>
        <taxon>Streptomycetaceae</taxon>
        <taxon>Streptomyces</taxon>
    </lineage>
</organism>
<sequence>MTATPAGPTPKGRERRTALLDAAERILGASGGSELTMRTVADEAGVRLGHLQYYFPTRSDLLAALLDRILADSLARVAGLTETPANGSGDEEEGKAGADLPAVLDSILVDHDDLPLVRLFTEVWSMAAHDEEAARAVRAFYAAYTGHVAGFVLGRSPGLTPADARSRAEVFVMLVEGAALFRSGVTGRPDPAGDALLRRTLLGLLDPGQEGPRA</sequence>
<dbReference type="InterPro" id="IPR050109">
    <property type="entry name" value="HTH-type_TetR-like_transc_reg"/>
</dbReference>
<evidence type="ECO:0000259" key="5">
    <source>
        <dbReference type="PROSITE" id="PS50977"/>
    </source>
</evidence>
<feature type="DNA-binding region" description="H-T-H motif" evidence="4">
    <location>
        <begin position="36"/>
        <end position="55"/>
    </location>
</feature>
<dbReference type="Gene3D" id="1.10.357.10">
    <property type="entry name" value="Tetracycline Repressor, domain 2"/>
    <property type="match status" value="1"/>
</dbReference>
<evidence type="ECO:0000256" key="2">
    <source>
        <dbReference type="ARBA" id="ARBA00023125"/>
    </source>
</evidence>
<dbReference type="GO" id="GO:0003700">
    <property type="term" value="F:DNA-binding transcription factor activity"/>
    <property type="evidence" value="ECO:0007669"/>
    <property type="project" value="TreeGrafter"/>
</dbReference>
<protein>
    <submittedName>
        <fullName evidence="6">TetR/AcrR family transcriptional regulator</fullName>
    </submittedName>
</protein>